<dbReference type="InterPro" id="IPR001131">
    <property type="entry name" value="Peptidase_M24B_aminopep-P_CS"/>
</dbReference>
<dbReference type="PRINTS" id="PR00599">
    <property type="entry name" value="MAPEPTIDASE"/>
</dbReference>
<dbReference type="RefSeq" id="WP_305732936.1">
    <property type="nucleotide sequence ID" value="NZ_OW150024.1"/>
</dbReference>
<dbReference type="InterPro" id="IPR000587">
    <property type="entry name" value="Creatinase_N"/>
</dbReference>
<dbReference type="PANTHER" id="PTHR46112:SF3">
    <property type="entry name" value="AMINOPEPTIDASE YPDF"/>
    <property type="match status" value="1"/>
</dbReference>
<dbReference type="SUPFAM" id="SSF53092">
    <property type="entry name" value="Creatinase/prolidase N-terminal domain"/>
    <property type="match status" value="1"/>
</dbReference>
<evidence type="ECO:0000259" key="5">
    <source>
        <dbReference type="Pfam" id="PF00557"/>
    </source>
</evidence>
<proteinExistence type="predicted"/>
<sequence length="356" mass="38082">MLKNRRQLLRPFFEEQHLDLLLIEHPVNLRYLSGFSGSEGSLLLTADGAGWFVCDSRYTVQATAEVAGLTVLERSRRHEAVAELAGSVGAHRIGFEAAHTTVTAHRTLAEQLAGCELLPIGPELERIRDLKDAGELKLLEQVAALASAALEAVLPGLRPGVTEAAFALELEFEMRRRGADASGFDIIVASGERGAMPHGRASGKVIRAGELVTIDFGAVLAGYHSDETVTVAVGEIGEEQRRVYETVKTAHDLAIAAVKPGISCRDLDAVARDHIAAQGYGDYFGHGLGHGVGLDIHEKPVISPRSDAVVAEGMVFTIEPGIYLPGRCGVRIEDTVAVTADGCRLLTRIDKGLKSL</sequence>
<evidence type="ECO:0000259" key="6">
    <source>
        <dbReference type="Pfam" id="PF01321"/>
    </source>
</evidence>
<name>A0ABM9DBU7_9BACT</name>
<dbReference type="Gene3D" id="3.90.230.10">
    <property type="entry name" value="Creatinase/methionine aminopeptidase superfamily"/>
    <property type="match status" value="1"/>
</dbReference>
<dbReference type="Proteomes" id="UP001295463">
    <property type="component" value="Chromosome"/>
</dbReference>
<dbReference type="EC" id="3.4.-.-" evidence="7"/>
<keyword evidence="4" id="KW-0482">Metalloprotease</keyword>
<dbReference type="InterPro" id="IPR000994">
    <property type="entry name" value="Pept_M24"/>
</dbReference>
<evidence type="ECO:0000313" key="7">
    <source>
        <dbReference type="EMBL" id="CAH2032161.1"/>
    </source>
</evidence>
<reference evidence="7 8" key="1">
    <citation type="submission" date="2022-03" db="EMBL/GenBank/DDBJ databases">
        <authorList>
            <person name="Koch H."/>
        </authorList>
    </citation>
    <scope>NUCLEOTIDE SEQUENCE [LARGE SCALE GENOMIC DNA]</scope>
    <source>
        <strain evidence="7 8">G1</strain>
    </source>
</reference>
<evidence type="ECO:0000256" key="2">
    <source>
        <dbReference type="ARBA" id="ARBA00022723"/>
    </source>
</evidence>
<evidence type="ECO:0000256" key="1">
    <source>
        <dbReference type="ARBA" id="ARBA00022670"/>
    </source>
</evidence>
<keyword evidence="1" id="KW-0645">Protease</keyword>
<evidence type="ECO:0000256" key="4">
    <source>
        <dbReference type="ARBA" id="ARBA00023049"/>
    </source>
</evidence>
<organism evidence="7 8">
    <name type="scientific">Trichlorobacter ammonificans</name>
    <dbReference type="NCBI Taxonomy" id="2916410"/>
    <lineage>
        <taxon>Bacteria</taxon>
        <taxon>Pseudomonadati</taxon>
        <taxon>Thermodesulfobacteriota</taxon>
        <taxon>Desulfuromonadia</taxon>
        <taxon>Geobacterales</taxon>
        <taxon>Geobacteraceae</taxon>
        <taxon>Trichlorobacter</taxon>
    </lineage>
</organism>
<dbReference type="EMBL" id="OW150024">
    <property type="protein sequence ID" value="CAH2032161.1"/>
    <property type="molecule type" value="Genomic_DNA"/>
</dbReference>
<keyword evidence="2" id="KW-0479">Metal-binding</keyword>
<dbReference type="InterPro" id="IPR001714">
    <property type="entry name" value="Pept_M24_MAP"/>
</dbReference>
<dbReference type="InterPro" id="IPR036005">
    <property type="entry name" value="Creatinase/aminopeptidase-like"/>
</dbReference>
<dbReference type="PANTHER" id="PTHR46112">
    <property type="entry name" value="AMINOPEPTIDASE"/>
    <property type="match status" value="1"/>
</dbReference>
<dbReference type="PROSITE" id="PS00491">
    <property type="entry name" value="PROLINE_PEPTIDASE"/>
    <property type="match status" value="1"/>
</dbReference>
<dbReference type="Pfam" id="PF00557">
    <property type="entry name" value="Peptidase_M24"/>
    <property type="match status" value="1"/>
</dbReference>
<feature type="domain" description="Peptidase M24" evidence="5">
    <location>
        <begin position="138"/>
        <end position="340"/>
    </location>
</feature>
<evidence type="ECO:0000313" key="8">
    <source>
        <dbReference type="Proteomes" id="UP001295463"/>
    </source>
</evidence>
<dbReference type="InterPro" id="IPR050659">
    <property type="entry name" value="Peptidase_M24B"/>
</dbReference>
<dbReference type="SUPFAM" id="SSF55920">
    <property type="entry name" value="Creatinase/aminopeptidase"/>
    <property type="match status" value="1"/>
</dbReference>
<gene>
    <name evidence="7" type="primary">yqhT</name>
    <name evidence="7" type="ORF">GEAMG1_2325</name>
</gene>
<protein>
    <submittedName>
        <fullName evidence="7">Uncharacterized peptidase YqhT</fullName>
        <ecNumber evidence="7">3.4.-.-</ecNumber>
    </submittedName>
</protein>
<evidence type="ECO:0000256" key="3">
    <source>
        <dbReference type="ARBA" id="ARBA00022801"/>
    </source>
</evidence>
<keyword evidence="3 7" id="KW-0378">Hydrolase</keyword>
<keyword evidence="8" id="KW-1185">Reference proteome</keyword>
<dbReference type="InterPro" id="IPR029149">
    <property type="entry name" value="Creatin/AminoP/Spt16_N"/>
</dbReference>
<dbReference type="Gene3D" id="3.40.350.10">
    <property type="entry name" value="Creatinase/prolidase N-terminal domain"/>
    <property type="match status" value="1"/>
</dbReference>
<dbReference type="GO" id="GO:0016787">
    <property type="term" value="F:hydrolase activity"/>
    <property type="evidence" value="ECO:0007669"/>
    <property type="project" value="UniProtKB-KW"/>
</dbReference>
<accession>A0ABM9DBU7</accession>
<feature type="domain" description="Creatinase N-terminal" evidence="6">
    <location>
        <begin position="5"/>
        <end position="128"/>
    </location>
</feature>
<dbReference type="Pfam" id="PF01321">
    <property type="entry name" value="Creatinase_N"/>
    <property type="match status" value="1"/>
</dbReference>